<evidence type="ECO:0000313" key="1">
    <source>
        <dbReference type="EMBL" id="TWD13250.1"/>
    </source>
</evidence>
<evidence type="ECO:0000313" key="2">
    <source>
        <dbReference type="Proteomes" id="UP000315628"/>
    </source>
</evidence>
<keyword evidence="2" id="KW-1185">Reference proteome</keyword>
<dbReference type="Pfam" id="PF08002">
    <property type="entry name" value="DUF1697"/>
    <property type="match status" value="1"/>
</dbReference>
<dbReference type="InterPro" id="IPR012545">
    <property type="entry name" value="DUF1697"/>
</dbReference>
<protein>
    <submittedName>
        <fullName evidence="1">Uncharacterized protein (DUF1697 family)</fullName>
    </submittedName>
</protein>
<dbReference type="PANTHER" id="PTHR36439:SF1">
    <property type="entry name" value="DUF1697 DOMAIN-CONTAINING PROTEIN"/>
    <property type="match status" value="1"/>
</dbReference>
<dbReference type="OrthoDB" id="9806494at2"/>
<organism evidence="1 2">
    <name type="scientific">Marihabitans asiaticum</name>
    <dbReference type="NCBI Taxonomy" id="415218"/>
    <lineage>
        <taxon>Bacteria</taxon>
        <taxon>Bacillati</taxon>
        <taxon>Actinomycetota</taxon>
        <taxon>Actinomycetes</taxon>
        <taxon>Micrococcales</taxon>
        <taxon>Intrasporangiaceae</taxon>
        <taxon>Marihabitans</taxon>
    </lineage>
</organism>
<proteinExistence type="predicted"/>
<reference evidence="1 2" key="1">
    <citation type="submission" date="2019-06" db="EMBL/GenBank/DDBJ databases">
        <title>Sequencing the genomes of 1000 actinobacteria strains.</title>
        <authorList>
            <person name="Klenk H.-P."/>
        </authorList>
    </citation>
    <scope>NUCLEOTIDE SEQUENCE [LARGE SCALE GENOMIC DNA]</scope>
    <source>
        <strain evidence="1 2">DSM 18935</strain>
    </source>
</reference>
<sequence length="179" mass="19133">MTRVVALLRAINLGAKRRFPMAEVIRVVEGLGGTEVSTHLATGNVCFTTDVDDPQGLATRLERAFEADRGFEVPVVVLRADDLAQVAADAEEIGAGHVGQHLVSFLRDPAPPDAQELLDAIEAPGERAVVRGQVVHLLLGETVRESRLGNAAVEKHLGLATARSAQVVETMAQKWASRS</sequence>
<dbReference type="RefSeq" id="WP_144858067.1">
    <property type="nucleotide sequence ID" value="NZ_BAAAYT010000002.1"/>
</dbReference>
<gene>
    <name evidence="1" type="ORF">FB557_2638</name>
</gene>
<dbReference type="Gene3D" id="3.30.70.1280">
    <property type="entry name" value="SP0830-like domains"/>
    <property type="match status" value="1"/>
</dbReference>
<name>A0A560W6K7_9MICO</name>
<dbReference type="Proteomes" id="UP000315628">
    <property type="component" value="Unassembled WGS sequence"/>
</dbReference>
<dbReference type="SUPFAM" id="SSF160379">
    <property type="entry name" value="SP0830-like"/>
    <property type="match status" value="1"/>
</dbReference>
<dbReference type="AlphaFoldDB" id="A0A560W6K7"/>
<dbReference type="PANTHER" id="PTHR36439">
    <property type="entry name" value="BLL4334 PROTEIN"/>
    <property type="match status" value="1"/>
</dbReference>
<comment type="caution">
    <text evidence="1">The sequence shown here is derived from an EMBL/GenBank/DDBJ whole genome shotgun (WGS) entry which is preliminary data.</text>
</comment>
<accession>A0A560W6K7</accession>
<dbReference type="EMBL" id="VIUW01000005">
    <property type="protein sequence ID" value="TWD13250.1"/>
    <property type="molecule type" value="Genomic_DNA"/>
</dbReference>